<proteinExistence type="predicted"/>
<feature type="transmembrane region" description="Helical" evidence="2">
    <location>
        <begin position="114"/>
        <end position="131"/>
    </location>
</feature>
<comment type="caution">
    <text evidence="3">The sequence shown here is derived from an EMBL/GenBank/DDBJ whole genome shotgun (WGS) entry which is preliminary data.</text>
</comment>
<evidence type="ECO:0000256" key="1">
    <source>
        <dbReference type="SAM" id="MobiDB-lite"/>
    </source>
</evidence>
<organism evidence="3 4">
    <name type="scientific">Periconia digitata</name>
    <dbReference type="NCBI Taxonomy" id="1303443"/>
    <lineage>
        <taxon>Eukaryota</taxon>
        <taxon>Fungi</taxon>
        <taxon>Dikarya</taxon>
        <taxon>Ascomycota</taxon>
        <taxon>Pezizomycotina</taxon>
        <taxon>Dothideomycetes</taxon>
        <taxon>Pleosporomycetidae</taxon>
        <taxon>Pleosporales</taxon>
        <taxon>Massarineae</taxon>
        <taxon>Periconiaceae</taxon>
        <taxon>Periconia</taxon>
    </lineage>
</organism>
<gene>
    <name evidence="3" type="ORF">PDIGIT_LOCUS13031</name>
</gene>
<feature type="region of interest" description="Disordered" evidence="1">
    <location>
        <begin position="32"/>
        <end position="98"/>
    </location>
</feature>
<sequence length="172" mass="19880">MNIPFFDTHVQIILARTIIRKEQVSQWNLPKSRHTDIKDGNIPSPILQKPHLPTHPPNQPQHLLPRHPYERKKNKMATSTVQTPTPLLPTSQPSPRQTRSLTNRLKHTFTTPPLYLSLLILLLIPCIYQLVKQHWSLALAFMLALQTVATWLQHLNSYLKEIKGLKNDRFSG</sequence>
<accession>A0A9W4URM8</accession>
<keyword evidence="4" id="KW-1185">Reference proteome</keyword>
<feature type="compositionally biased region" description="Low complexity" evidence="1">
    <location>
        <begin position="78"/>
        <end position="95"/>
    </location>
</feature>
<evidence type="ECO:0000256" key="2">
    <source>
        <dbReference type="SAM" id="Phobius"/>
    </source>
</evidence>
<protein>
    <submittedName>
        <fullName evidence="3">Uncharacterized protein</fullName>
    </submittedName>
</protein>
<keyword evidence="2" id="KW-0472">Membrane</keyword>
<keyword evidence="2" id="KW-0812">Transmembrane</keyword>
<dbReference type="AlphaFoldDB" id="A0A9W4URM8"/>
<dbReference type="EMBL" id="CAOQHR010000009">
    <property type="protein sequence ID" value="CAI6339867.1"/>
    <property type="molecule type" value="Genomic_DNA"/>
</dbReference>
<evidence type="ECO:0000313" key="3">
    <source>
        <dbReference type="EMBL" id="CAI6339867.1"/>
    </source>
</evidence>
<feature type="transmembrane region" description="Helical" evidence="2">
    <location>
        <begin position="137"/>
        <end position="159"/>
    </location>
</feature>
<evidence type="ECO:0000313" key="4">
    <source>
        <dbReference type="Proteomes" id="UP001152607"/>
    </source>
</evidence>
<dbReference type="Proteomes" id="UP001152607">
    <property type="component" value="Unassembled WGS sequence"/>
</dbReference>
<name>A0A9W4URM8_9PLEO</name>
<reference evidence="3" key="1">
    <citation type="submission" date="2023-01" db="EMBL/GenBank/DDBJ databases">
        <authorList>
            <person name="Van Ghelder C."/>
            <person name="Rancurel C."/>
        </authorList>
    </citation>
    <scope>NUCLEOTIDE SEQUENCE</scope>
    <source>
        <strain evidence="3">CNCM I-4278</strain>
    </source>
</reference>
<keyword evidence="2" id="KW-1133">Transmembrane helix</keyword>